<sequence length="308" mass="34476">MPQVEKWEIQLCACFVAVALASEFTSRRLFPKLSRQRWPALPSRTRLLIVLRIATAPASAYCLGASLKVLSYSDAAILLDQDGVQSSARSTWLLAAAMCTYDLVRAFPPRSQDVVHHVGWMGITFCLYWSTMSMDPGITILMIRNVAACSFFSLGLSGMVQLALLLMEYLGPWTRPPLRMAQCFRGLVWTLVLSRPMSWAVYIVTYEALWRITATPADFAVMGVLTVAFLGLVDLHTRWSIGLLRKESKLWSNYQNTQLGDSDLEVRASRAGKMIVLMTYWVVMVAVAIILLVRATGMPWRSRDAAVV</sequence>
<dbReference type="Proteomes" id="UP000756346">
    <property type="component" value="Unassembled WGS sequence"/>
</dbReference>
<evidence type="ECO:0000313" key="3">
    <source>
        <dbReference type="Proteomes" id="UP000756346"/>
    </source>
</evidence>
<gene>
    <name evidence="2" type="ORF">B0I36DRAFT_369942</name>
</gene>
<keyword evidence="1" id="KW-0812">Transmembrane</keyword>
<dbReference type="GeneID" id="70189397"/>
<protein>
    <submittedName>
        <fullName evidence="2">Uncharacterized protein</fullName>
    </submittedName>
</protein>
<dbReference type="AlphaFoldDB" id="A0A9P9BKX9"/>
<dbReference type="EMBL" id="JAGTJQ010000015">
    <property type="protein sequence ID" value="KAH7012123.1"/>
    <property type="molecule type" value="Genomic_DNA"/>
</dbReference>
<keyword evidence="1" id="KW-0472">Membrane</keyword>
<organism evidence="2 3">
    <name type="scientific">Microdochium trichocladiopsis</name>
    <dbReference type="NCBI Taxonomy" id="1682393"/>
    <lineage>
        <taxon>Eukaryota</taxon>
        <taxon>Fungi</taxon>
        <taxon>Dikarya</taxon>
        <taxon>Ascomycota</taxon>
        <taxon>Pezizomycotina</taxon>
        <taxon>Sordariomycetes</taxon>
        <taxon>Xylariomycetidae</taxon>
        <taxon>Xylariales</taxon>
        <taxon>Microdochiaceae</taxon>
        <taxon>Microdochium</taxon>
    </lineage>
</organism>
<feature type="transmembrane region" description="Helical" evidence="1">
    <location>
        <begin position="217"/>
        <end position="235"/>
    </location>
</feature>
<evidence type="ECO:0000256" key="1">
    <source>
        <dbReference type="SAM" id="Phobius"/>
    </source>
</evidence>
<reference evidence="2" key="1">
    <citation type="journal article" date="2021" name="Nat. Commun.">
        <title>Genetic determinants of endophytism in the Arabidopsis root mycobiome.</title>
        <authorList>
            <person name="Mesny F."/>
            <person name="Miyauchi S."/>
            <person name="Thiergart T."/>
            <person name="Pickel B."/>
            <person name="Atanasova L."/>
            <person name="Karlsson M."/>
            <person name="Huettel B."/>
            <person name="Barry K.W."/>
            <person name="Haridas S."/>
            <person name="Chen C."/>
            <person name="Bauer D."/>
            <person name="Andreopoulos W."/>
            <person name="Pangilinan J."/>
            <person name="LaButti K."/>
            <person name="Riley R."/>
            <person name="Lipzen A."/>
            <person name="Clum A."/>
            <person name="Drula E."/>
            <person name="Henrissat B."/>
            <person name="Kohler A."/>
            <person name="Grigoriev I.V."/>
            <person name="Martin F.M."/>
            <person name="Hacquard S."/>
        </authorList>
    </citation>
    <scope>NUCLEOTIDE SEQUENCE</scope>
    <source>
        <strain evidence="2">MPI-CAGE-CH-0230</strain>
    </source>
</reference>
<evidence type="ECO:0000313" key="2">
    <source>
        <dbReference type="EMBL" id="KAH7012123.1"/>
    </source>
</evidence>
<keyword evidence="3" id="KW-1185">Reference proteome</keyword>
<dbReference type="OrthoDB" id="5488680at2759"/>
<accession>A0A9P9BKX9</accession>
<comment type="caution">
    <text evidence="2">The sequence shown here is derived from an EMBL/GenBank/DDBJ whole genome shotgun (WGS) entry which is preliminary data.</text>
</comment>
<keyword evidence="1" id="KW-1133">Transmembrane helix</keyword>
<proteinExistence type="predicted"/>
<feature type="transmembrane region" description="Helical" evidence="1">
    <location>
        <begin position="274"/>
        <end position="293"/>
    </location>
</feature>
<dbReference type="RefSeq" id="XP_046004499.1">
    <property type="nucleotide sequence ID" value="XM_046159851.1"/>
</dbReference>
<name>A0A9P9BKX9_9PEZI</name>
<feature type="transmembrane region" description="Helical" evidence="1">
    <location>
        <begin position="143"/>
        <end position="166"/>
    </location>
</feature>
<feature type="transmembrane region" description="Helical" evidence="1">
    <location>
        <begin position="187"/>
        <end position="205"/>
    </location>
</feature>